<keyword evidence="2" id="KW-1185">Reference proteome</keyword>
<dbReference type="AlphaFoldDB" id="A0A6P8QML8"/>
<proteinExistence type="predicted"/>
<evidence type="ECO:0000256" key="1">
    <source>
        <dbReference type="SAM" id="MobiDB-lite"/>
    </source>
</evidence>
<sequence length="222" mass="25611">MSAEMEDETRGLEHLSKGVRTLYYANCANFPASFVGDLRGSQRALKPVPQPKLGNGLNTLKQLSKTVKQVAQEDLADRALLARQRQKQGTSQEPMEWEGSAPQEITELEAPEECMDIAEFGVPDAESVEPMDIRHSAARKHCGFSTQRPDMLFKQEEVWQKGSREEEKKDVNGNRESDKRSTAQGQKDRERELMEEELQEYKWRRWLERLQSRMRTRTAEVK</sequence>
<dbReference type="KEGG" id="gsh:117354868"/>
<dbReference type="InParanoid" id="A0A6P8QML8"/>
<feature type="region of interest" description="Disordered" evidence="1">
    <location>
        <begin position="146"/>
        <end position="194"/>
    </location>
</feature>
<dbReference type="GeneID" id="117354868"/>
<reference evidence="3" key="1">
    <citation type="submission" date="2025-08" db="UniProtKB">
        <authorList>
            <consortium name="RefSeq"/>
        </authorList>
    </citation>
    <scope>IDENTIFICATION</scope>
</reference>
<dbReference type="Proteomes" id="UP000515159">
    <property type="component" value="Chromosome 2"/>
</dbReference>
<organism evidence="2 3">
    <name type="scientific">Geotrypetes seraphini</name>
    <name type="common">Gaboon caecilian</name>
    <name type="synonym">Caecilia seraphini</name>
    <dbReference type="NCBI Taxonomy" id="260995"/>
    <lineage>
        <taxon>Eukaryota</taxon>
        <taxon>Metazoa</taxon>
        <taxon>Chordata</taxon>
        <taxon>Craniata</taxon>
        <taxon>Vertebrata</taxon>
        <taxon>Euteleostomi</taxon>
        <taxon>Amphibia</taxon>
        <taxon>Gymnophiona</taxon>
        <taxon>Geotrypetes</taxon>
    </lineage>
</organism>
<name>A0A6P8QML8_GEOSA</name>
<feature type="compositionally biased region" description="Basic and acidic residues" evidence="1">
    <location>
        <begin position="151"/>
        <end position="192"/>
    </location>
</feature>
<protein>
    <submittedName>
        <fullName evidence="3">Uncharacterized protein LOC117354868</fullName>
    </submittedName>
</protein>
<gene>
    <name evidence="3" type="primary">LOC117354868</name>
</gene>
<evidence type="ECO:0000313" key="3">
    <source>
        <dbReference type="RefSeq" id="XP_033788723.1"/>
    </source>
</evidence>
<accession>A0A6P8QML8</accession>
<evidence type="ECO:0000313" key="2">
    <source>
        <dbReference type="Proteomes" id="UP000515159"/>
    </source>
</evidence>
<dbReference type="RefSeq" id="XP_033788723.1">
    <property type="nucleotide sequence ID" value="XM_033932832.1"/>
</dbReference>